<keyword evidence="2" id="KW-1133">Transmembrane helix</keyword>
<evidence type="ECO:0000256" key="1">
    <source>
        <dbReference type="SAM" id="MobiDB-lite"/>
    </source>
</evidence>
<organism evidence="3 4">
    <name type="scientific">Pseudahrensia aquimaris</name>
    <dbReference type="NCBI Taxonomy" id="744461"/>
    <lineage>
        <taxon>Bacteria</taxon>
        <taxon>Pseudomonadati</taxon>
        <taxon>Pseudomonadota</taxon>
        <taxon>Alphaproteobacteria</taxon>
        <taxon>Hyphomicrobiales</taxon>
        <taxon>Ahrensiaceae</taxon>
        <taxon>Pseudahrensia</taxon>
    </lineage>
</organism>
<accession>A0ABW3FI05</accession>
<reference evidence="4" key="1">
    <citation type="journal article" date="2019" name="Int. J. Syst. Evol. Microbiol.">
        <title>The Global Catalogue of Microorganisms (GCM) 10K type strain sequencing project: providing services to taxonomists for standard genome sequencing and annotation.</title>
        <authorList>
            <consortium name="The Broad Institute Genomics Platform"/>
            <consortium name="The Broad Institute Genome Sequencing Center for Infectious Disease"/>
            <person name="Wu L."/>
            <person name="Ma J."/>
        </authorList>
    </citation>
    <scope>NUCLEOTIDE SEQUENCE [LARGE SCALE GENOMIC DNA]</scope>
    <source>
        <strain evidence="4">CCUG 60023</strain>
    </source>
</reference>
<keyword evidence="2" id="KW-0812">Transmembrane</keyword>
<keyword evidence="2" id="KW-0472">Membrane</keyword>
<keyword evidence="4" id="KW-1185">Reference proteome</keyword>
<protein>
    <submittedName>
        <fullName evidence="3">Uncharacterized protein</fullName>
    </submittedName>
</protein>
<name>A0ABW3FI05_9HYPH</name>
<comment type="caution">
    <text evidence="3">The sequence shown here is derived from an EMBL/GenBank/DDBJ whole genome shotgun (WGS) entry which is preliminary data.</text>
</comment>
<dbReference type="RefSeq" id="WP_377212293.1">
    <property type="nucleotide sequence ID" value="NZ_JBHTJV010000005.1"/>
</dbReference>
<dbReference type="EMBL" id="JBHTJV010000005">
    <property type="protein sequence ID" value="MFD0916439.1"/>
    <property type="molecule type" value="Genomic_DNA"/>
</dbReference>
<evidence type="ECO:0000313" key="4">
    <source>
        <dbReference type="Proteomes" id="UP001597101"/>
    </source>
</evidence>
<evidence type="ECO:0000256" key="2">
    <source>
        <dbReference type="SAM" id="Phobius"/>
    </source>
</evidence>
<sequence>MRRKHPSRAARFFGDTPEDDTSAPPQRKMSERQRAALRDEHWSWLRMIMVQTAWGGAIGILIGYLIIHHDVRRIGTMIEKSDQWLLFTFLLLFSFASLIGSIAGGIAIWLRAEKEARDHM</sequence>
<gene>
    <name evidence="3" type="ORF">ACFQ14_08475</name>
</gene>
<dbReference type="Proteomes" id="UP001597101">
    <property type="component" value="Unassembled WGS sequence"/>
</dbReference>
<proteinExistence type="predicted"/>
<feature type="transmembrane region" description="Helical" evidence="2">
    <location>
        <begin position="87"/>
        <end position="110"/>
    </location>
</feature>
<feature type="transmembrane region" description="Helical" evidence="2">
    <location>
        <begin position="44"/>
        <end position="67"/>
    </location>
</feature>
<evidence type="ECO:0000313" key="3">
    <source>
        <dbReference type="EMBL" id="MFD0916439.1"/>
    </source>
</evidence>
<feature type="region of interest" description="Disordered" evidence="1">
    <location>
        <begin position="1"/>
        <end position="32"/>
    </location>
</feature>